<sequence length="257" mass="29142">MQETARFTFALLEQDIKQSRYWANALAFAHFSGSAGLTDINNSNCLEGGSSWGRQIQQAIFALNNSADTYACVNNDNYLQGDILTVRYASTAAFSSFDNEQIYIRSLGSQHRLFIGTDRGLAINNDLPSPLSQIMIAHSFFVGDSGRTCKGEMIPALFWQNLVNGRPQKEELLAGVEQLQTQFLVDENVDGKPDKYLNSDQVLNWQNIHSVKVDLLVRSDCPDAKHLNNKTYQLGDVSYQVNDHFYRQQYQYTFNYH</sequence>
<name>A0ABZ0GTZ0_9GAMM</name>
<protein>
    <submittedName>
        <fullName evidence="1">PilW family protein</fullName>
    </submittedName>
</protein>
<keyword evidence="2" id="KW-1185">Reference proteome</keyword>
<organism evidence="1 2">
    <name type="scientific">Thalassotalea fonticola</name>
    <dbReference type="NCBI Taxonomy" id="3065649"/>
    <lineage>
        <taxon>Bacteria</taxon>
        <taxon>Pseudomonadati</taxon>
        <taxon>Pseudomonadota</taxon>
        <taxon>Gammaproteobacteria</taxon>
        <taxon>Alteromonadales</taxon>
        <taxon>Colwelliaceae</taxon>
        <taxon>Thalassotalea</taxon>
    </lineage>
</organism>
<dbReference type="Proteomes" id="UP001301442">
    <property type="component" value="Chromosome"/>
</dbReference>
<evidence type="ECO:0000313" key="1">
    <source>
        <dbReference type="EMBL" id="WOH39169.1"/>
    </source>
</evidence>
<proteinExistence type="predicted"/>
<dbReference type="Pfam" id="PF16074">
    <property type="entry name" value="PilW"/>
    <property type="match status" value="1"/>
</dbReference>
<accession>A0ABZ0GTZ0</accession>
<reference evidence="1 2" key="1">
    <citation type="submission" date="2023-09" db="EMBL/GenBank/DDBJ databases">
        <authorList>
            <person name="Qi X."/>
        </authorList>
    </citation>
    <scope>NUCLEOTIDE SEQUENCE [LARGE SCALE GENOMIC DNA]</scope>
    <source>
        <strain evidence="1 2">S1-1</strain>
    </source>
</reference>
<evidence type="ECO:0000313" key="2">
    <source>
        <dbReference type="Proteomes" id="UP001301442"/>
    </source>
</evidence>
<dbReference type="EMBL" id="CP136600">
    <property type="protein sequence ID" value="WOH39169.1"/>
    <property type="molecule type" value="Genomic_DNA"/>
</dbReference>
<dbReference type="RefSeq" id="WP_348397936.1">
    <property type="nucleotide sequence ID" value="NZ_CP136600.1"/>
</dbReference>
<dbReference type="InterPro" id="IPR032092">
    <property type="entry name" value="PilW"/>
</dbReference>
<gene>
    <name evidence="1" type="ORF">RI844_08085</name>
</gene>